<comment type="similarity">
    <text evidence="1">Belongs to the ROK (NagC/XylR) family.</text>
</comment>
<dbReference type="Gene3D" id="1.10.10.10">
    <property type="entry name" value="Winged helix-like DNA-binding domain superfamily/Winged helix DNA-binding domain"/>
    <property type="match status" value="1"/>
</dbReference>
<dbReference type="InterPro" id="IPR000600">
    <property type="entry name" value="ROK"/>
</dbReference>
<sequence>MNNKENIINLIKTYEVLTKPQISKLTKLSLPTINKYVNDLIDEKILEVDSTSRRRTEGKPPTYYRLNRNYGKLLGVFFHRNSIIFLVTNIIGNIEKKTQKRISTTKNFTKEKIGEIISKYIRENNLKNHIKFISIGIPGIIENASKIVETTITPSLNNQKLGSYLESKLDIPVILENDINLVVKNLHNKREYQDYNNLIYLHIGDENKSIVGGSVILNDKLYTGKSSFIGEFSYLAFDDHLFDSKSRISFESMEQYFLEKIKTPDEKIKFVSSLILKLIPTLNPEILFIECKLISHEEIYEINSLLETFIDKMHLPVITKMESKDLGLLGTIDHALEFLYP</sequence>
<dbReference type="SUPFAM" id="SSF46785">
    <property type="entry name" value="Winged helix' DNA-binding domain"/>
    <property type="match status" value="1"/>
</dbReference>
<organism evidence="2 3">
    <name type="scientific">Sebaldella termitidis (strain ATCC 33386 / NCTC 11300)</name>
    <dbReference type="NCBI Taxonomy" id="526218"/>
    <lineage>
        <taxon>Bacteria</taxon>
        <taxon>Fusobacteriati</taxon>
        <taxon>Fusobacteriota</taxon>
        <taxon>Fusobacteriia</taxon>
        <taxon>Fusobacteriales</taxon>
        <taxon>Leptotrichiaceae</taxon>
        <taxon>Sebaldella</taxon>
    </lineage>
</organism>
<evidence type="ECO:0000313" key="3">
    <source>
        <dbReference type="Proteomes" id="UP000000845"/>
    </source>
</evidence>
<dbReference type="CDD" id="cd23763">
    <property type="entry name" value="ASKHA_ATPase_ROK"/>
    <property type="match status" value="1"/>
</dbReference>
<dbReference type="PANTHER" id="PTHR18964">
    <property type="entry name" value="ROK (REPRESSOR, ORF, KINASE) FAMILY"/>
    <property type="match status" value="1"/>
</dbReference>
<dbReference type="RefSeq" id="WP_012861989.1">
    <property type="nucleotide sequence ID" value="NC_013517.1"/>
</dbReference>
<dbReference type="EMBL" id="CP001739">
    <property type="protein sequence ID" value="ACZ09395.1"/>
    <property type="molecule type" value="Genomic_DNA"/>
</dbReference>
<reference evidence="3" key="1">
    <citation type="submission" date="2009-09" db="EMBL/GenBank/DDBJ databases">
        <title>The complete chromosome of Sebaldella termitidis ATCC 33386.</title>
        <authorList>
            <consortium name="US DOE Joint Genome Institute (JGI-PGF)"/>
            <person name="Lucas S."/>
            <person name="Copeland A."/>
            <person name="Lapidus A."/>
            <person name="Glavina del Rio T."/>
            <person name="Dalin E."/>
            <person name="Tice H."/>
            <person name="Bruce D."/>
            <person name="Goodwin L."/>
            <person name="Pitluck S."/>
            <person name="Kyrpides N."/>
            <person name="Mavromatis K."/>
            <person name="Ivanova N."/>
            <person name="Mikhailova N."/>
            <person name="Sims D."/>
            <person name="Meincke L."/>
            <person name="Brettin T."/>
            <person name="Detter J.C."/>
            <person name="Han C."/>
            <person name="Larimer F."/>
            <person name="Land M."/>
            <person name="Hauser L."/>
            <person name="Markowitz V."/>
            <person name="Cheng J.F."/>
            <person name="Hugenholtz P."/>
            <person name="Woyke T."/>
            <person name="Wu D."/>
            <person name="Eisen J.A."/>
        </authorList>
    </citation>
    <scope>NUCLEOTIDE SEQUENCE [LARGE SCALE GENOMIC DNA]</scope>
    <source>
        <strain evidence="3">ATCC 33386 / NCTC 11300</strain>
    </source>
</reference>
<evidence type="ECO:0000256" key="1">
    <source>
        <dbReference type="ARBA" id="ARBA00006479"/>
    </source>
</evidence>
<dbReference type="InterPro" id="IPR036390">
    <property type="entry name" value="WH_DNA-bd_sf"/>
</dbReference>
<dbReference type="Proteomes" id="UP000000845">
    <property type="component" value="Chromosome"/>
</dbReference>
<evidence type="ECO:0000313" key="2">
    <source>
        <dbReference type="EMBL" id="ACZ09395.1"/>
    </source>
</evidence>
<dbReference type="eggNOG" id="COG1940">
    <property type="taxonomic scope" value="Bacteria"/>
</dbReference>
<dbReference type="STRING" id="526218.Sterm_2545"/>
<dbReference type="InterPro" id="IPR043129">
    <property type="entry name" value="ATPase_NBD"/>
</dbReference>
<proteinExistence type="inferred from homology"/>
<dbReference type="Pfam" id="PF00480">
    <property type="entry name" value="ROK"/>
    <property type="match status" value="1"/>
</dbReference>
<accession>D1ALQ2</accession>
<dbReference type="PANTHER" id="PTHR18964:SF149">
    <property type="entry name" value="BIFUNCTIONAL UDP-N-ACETYLGLUCOSAMINE 2-EPIMERASE_N-ACETYLMANNOSAMINE KINASE"/>
    <property type="match status" value="1"/>
</dbReference>
<dbReference type="HOGENOM" id="CLU_067512_1_0_0"/>
<dbReference type="KEGG" id="str:Sterm_2545"/>
<dbReference type="AlphaFoldDB" id="D1ALQ2"/>
<gene>
    <name evidence="2" type="ordered locus">Sterm_2545</name>
</gene>
<keyword evidence="3" id="KW-1185">Reference proteome</keyword>
<protein>
    <submittedName>
        <fullName evidence="2">ROK family protein</fullName>
    </submittedName>
</protein>
<dbReference type="InterPro" id="IPR036388">
    <property type="entry name" value="WH-like_DNA-bd_sf"/>
</dbReference>
<name>D1ALQ2_SEBTE</name>
<dbReference type="SUPFAM" id="SSF53067">
    <property type="entry name" value="Actin-like ATPase domain"/>
    <property type="match status" value="1"/>
</dbReference>
<dbReference type="Gene3D" id="3.30.420.40">
    <property type="match status" value="2"/>
</dbReference>
<reference evidence="2 3" key="2">
    <citation type="journal article" date="2010" name="Stand. Genomic Sci.">
        <title>Complete genome sequence of Sebaldella termitidis type strain (NCTC 11300).</title>
        <authorList>
            <person name="Harmon-Smith M."/>
            <person name="Celia L."/>
            <person name="Chertkov O."/>
            <person name="Lapidus A."/>
            <person name="Copeland A."/>
            <person name="Glavina Del Rio T."/>
            <person name="Nolan M."/>
            <person name="Lucas S."/>
            <person name="Tice H."/>
            <person name="Cheng J.F."/>
            <person name="Han C."/>
            <person name="Detter J.C."/>
            <person name="Bruce D."/>
            <person name="Goodwin L."/>
            <person name="Pitluck S."/>
            <person name="Pati A."/>
            <person name="Liolios K."/>
            <person name="Ivanova N."/>
            <person name="Mavromatis K."/>
            <person name="Mikhailova N."/>
            <person name="Chen A."/>
            <person name="Palaniappan K."/>
            <person name="Land M."/>
            <person name="Hauser L."/>
            <person name="Chang Y.J."/>
            <person name="Jeffries C.D."/>
            <person name="Brettin T."/>
            <person name="Goker M."/>
            <person name="Beck B."/>
            <person name="Bristow J."/>
            <person name="Eisen J.A."/>
            <person name="Markowitz V."/>
            <person name="Hugenholtz P."/>
            <person name="Kyrpides N.C."/>
            <person name="Klenk H.P."/>
            <person name="Chen F."/>
        </authorList>
    </citation>
    <scope>NUCLEOTIDE SEQUENCE [LARGE SCALE GENOMIC DNA]</scope>
    <source>
        <strain evidence="3">ATCC 33386 / NCTC 11300</strain>
    </source>
</reference>